<keyword evidence="5" id="KW-0411">Iron-sulfur</keyword>
<keyword evidence="4" id="KW-0408">Iron</keyword>
<dbReference type="InterPro" id="IPR013704">
    <property type="entry name" value="UPF0313_N"/>
</dbReference>
<protein>
    <submittedName>
        <fullName evidence="7">YgiQ family radical SAM protein</fullName>
    </submittedName>
</protein>
<dbReference type="InterPro" id="IPR022946">
    <property type="entry name" value="UPF0313"/>
</dbReference>
<dbReference type="PANTHER" id="PTHR32331:SF0">
    <property type="entry name" value="UPF0313 PROTEIN YGIQ"/>
    <property type="match status" value="1"/>
</dbReference>
<evidence type="ECO:0000256" key="1">
    <source>
        <dbReference type="ARBA" id="ARBA00022485"/>
    </source>
</evidence>
<evidence type="ECO:0000259" key="6">
    <source>
        <dbReference type="Pfam" id="PF08497"/>
    </source>
</evidence>
<feature type="domain" description="UPF0313" evidence="6">
    <location>
        <begin position="1"/>
        <end position="137"/>
    </location>
</feature>
<dbReference type="GO" id="GO:0046872">
    <property type="term" value="F:metal ion binding"/>
    <property type="evidence" value="ECO:0007669"/>
    <property type="project" value="UniProtKB-KW"/>
</dbReference>
<evidence type="ECO:0000313" key="8">
    <source>
        <dbReference type="Proteomes" id="UP001288944"/>
    </source>
</evidence>
<dbReference type="GO" id="GO:0051539">
    <property type="term" value="F:4 iron, 4 sulfur cluster binding"/>
    <property type="evidence" value="ECO:0007669"/>
    <property type="project" value="UniProtKB-KW"/>
</dbReference>
<dbReference type="Proteomes" id="UP001288944">
    <property type="component" value="Unassembled WGS sequence"/>
</dbReference>
<evidence type="ECO:0000256" key="4">
    <source>
        <dbReference type="ARBA" id="ARBA00023004"/>
    </source>
</evidence>
<evidence type="ECO:0000313" key="7">
    <source>
        <dbReference type="EMBL" id="MDZ7543635.1"/>
    </source>
</evidence>
<keyword evidence="1" id="KW-0004">4Fe-4S</keyword>
<reference evidence="7" key="1">
    <citation type="submission" date="2019-11" db="EMBL/GenBank/DDBJ databases">
        <title>Characterization of Clostridium perfringens isolates from swine manure treated agricultural soils.</title>
        <authorList>
            <person name="Wushke S.T."/>
        </authorList>
    </citation>
    <scope>NUCLEOTIDE SEQUENCE</scope>
    <source>
        <strain evidence="7">X62</strain>
    </source>
</reference>
<keyword evidence="2" id="KW-0949">S-adenosyl-L-methionine</keyword>
<sequence length="139" mass="15794">DFMKLGRPRLAFLVNGGNMDPMVNHYTVSKRRREKDLYTAGGKMGARPDRATIVYCNKIKEAYKNIDIVIGGLEASLRRLAHYDYWDNNVRNSMLIDSGADLLIYGMSEKQIVEVANALNDGFEAKYIRHINGTTYTID</sequence>
<keyword evidence="3" id="KW-0479">Metal-binding</keyword>
<comment type="caution">
    <text evidence="7">The sequence shown here is derived from an EMBL/GenBank/DDBJ whole genome shotgun (WGS) entry which is preliminary data.</text>
</comment>
<feature type="non-terminal residue" evidence="7">
    <location>
        <position position="1"/>
    </location>
</feature>
<dbReference type="EMBL" id="WNUR01001418">
    <property type="protein sequence ID" value="MDZ7543635.1"/>
    <property type="molecule type" value="Genomic_DNA"/>
</dbReference>
<evidence type="ECO:0000256" key="5">
    <source>
        <dbReference type="ARBA" id="ARBA00023014"/>
    </source>
</evidence>
<dbReference type="AlphaFoldDB" id="A0AAW9KRA0"/>
<accession>A0AAW9KRA0</accession>
<dbReference type="PANTHER" id="PTHR32331">
    <property type="entry name" value="UPF0313 PROTEIN YGIQ"/>
    <property type="match status" value="1"/>
</dbReference>
<organism evidence="7 8">
    <name type="scientific">Clostridium perfringens</name>
    <dbReference type="NCBI Taxonomy" id="1502"/>
    <lineage>
        <taxon>Bacteria</taxon>
        <taxon>Bacillati</taxon>
        <taxon>Bacillota</taxon>
        <taxon>Clostridia</taxon>
        <taxon>Eubacteriales</taxon>
        <taxon>Clostridiaceae</taxon>
        <taxon>Clostridium</taxon>
    </lineage>
</organism>
<proteinExistence type="predicted"/>
<evidence type="ECO:0000256" key="2">
    <source>
        <dbReference type="ARBA" id="ARBA00022691"/>
    </source>
</evidence>
<name>A0AAW9KRA0_CLOPF</name>
<feature type="non-terminal residue" evidence="7">
    <location>
        <position position="139"/>
    </location>
</feature>
<dbReference type="Pfam" id="PF08497">
    <property type="entry name" value="Radical_SAM_N"/>
    <property type="match status" value="1"/>
</dbReference>
<gene>
    <name evidence="7" type="ORF">GNF83_21210</name>
</gene>
<evidence type="ECO:0000256" key="3">
    <source>
        <dbReference type="ARBA" id="ARBA00022723"/>
    </source>
</evidence>